<proteinExistence type="predicted"/>
<accession>A0A848MIB0</accession>
<evidence type="ECO:0000313" key="2">
    <source>
        <dbReference type="Proteomes" id="UP000585363"/>
    </source>
</evidence>
<keyword evidence="2" id="KW-1185">Reference proteome</keyword>
<dbReference type="Pfam" id="PF07102">
    <property type="entry name" value="YbcO"/>
    <property type="match status" value="1"/>
</dbReference>
<reference evidence="1 2" key="2">
    <citation type="submission" date="2020-06" db="EMBL/GenBank/DDBJ databases">
        <title>Polyphasic characterization of a Rahnella strain isolated from tree sap.</title>
        <authorList>
            <person name="Kim I.S."/>
        </authorList>
    </citation>
    <scope>NUCLEOTIDE SEQUENCE [LARGE SCALE GENOMIC DNA]</scope>
    <source>
        <strain evidence="1 2">SAP-1</strain>
    </source>
</reference>
<dbReference type="EMBL" id="JAADJU010000004">
    <property type="protein sequence ID" value="NMP26871.1"/>
    <property type="molecule type" value="Genomic_DNA"/>
</dbReference>
<dbReference type="Proteomes" id="UP000585363">
    <property type="component" value="Unassembled WGS sequence"/>
</dbReference>
<dbReference type="Gene3D" id="3.30.50.20">
    <property type="entry name" value="prophage-derive protein ybcO"/>
    <property type="match status" value="1"/>
</dbReference>
<protein>
    <submittedName>
        <fullName evidence="1">DUF1364 domain-containing protein</fullName>
    </submittedName>
</protein>
<reference evidence="1 2" key="1">
    <citation type="submission" date="2020-01" db="EMBL/GenBank/DDBJ databases">
        <authorList>
            <person name="Lee S.D."/>
        </authorList>
    </citation>
    <scope>NUCLEOTIDE SEQUENCE [LARGE SCALE GENOMIC DNA]</scope>
    <source>
        <strain evidence="1 2">SAP-1</strain>
    </source>
</reference>
<sequence>MTNLRKAAKGRECQVRIPGVCNQNSETTVLAHIRLPGLCGTGIKPPDLVATLCCSACHDELDRRTRTVDASYAHECALEGMARTLDIWIREGFVKW</sequence>
<dbReference type="InterPro" id="IPR010774">
    <property type="entry name" value="YbcO"/>
</dbReference>
<evidence type="ECO:0000313" key="1">
    <source>
        <dbReference type="EMBL" id="NMP26871.1"/>
    </source>
</evidence>
<name>A0A848MIB0_9GAMM</name>
<comment type="caution">
    <text evidence="1">The sequence shown here is derived from an EMBL/GenBank/DDBJ whole genome shotgun (WGS) entry which is preliminary data.</text>
</comment>
<dbReference type="AlphaFoldDB" id="A0A848MIB0"/>
<dbReference type="RefSeq" id="WP_169402578.1">
    <property type="nucleotide sequence ID" value="NZ_JAADJU010000004.1"/>
</dbReference>
<gene>
    <name evidence="1" type="ORF">GW590_08340</name>
</gene>
<organism evidence="1 2">
    <name type="scientific">Rouxiella aceris</name>
    <dbReference type="NCBI Taxonomy" id="2703884"/>
    <lineage>
        <taxon>Bacteria</taxon>
        <taxon>Pseudomonadati</taxon>
        <taxon>Pseudomonadota</taxon>
        <taxon>Gammaproteobacteria</taxon>
        <taxon>Enterobacterales</taxon>
        <taxon>Yersiniaceae</taxon>
        <taxon>Rouxiella</taxon>
    </lineage>
</organism>